<evidence type="ECO:0000313" key="4">
    <source>
        <dbReference type="Proteomes" id="UP000266483"/>
    </source>
</evidence>
<dbReference type="RefSeq" id="WP_119441874.1">
    <property type="nucleotide sequence ID" value="NZ_CP170494.1"/>
</dbReference>
<dbReference type="InterPro" id="IPR011051">
    <property type="entry name" value="RmlC_Cupin_sf"/>
</dbReference>
<keyword evidence="4" id="KW-1185">Reference proteome</keyword>
<proteinExistence type="predicted"/>
<dbReference type="InterPro" id="IPR025979">
    <property type="entry name" value="ChrR-like_cupin_dom"/>
</dbReference>
<dbReference type="EMBL" id="NQOU01000002">
    <property type="protein sequence ID" value="RII83508.1"/>
    <property type="molecule type" value="Genomic_DNA"/>
</dbReference>
<comment type="caution">
    <text evidence="3">The sequence shown here is derived from an EMBL/GenBank/DDBJ whole genome shotgun (WGS) entry which is preliminary data.</text>
</comment>
<protein>
    <recommendedName>
        <fullName evidence="2">ChrR-like cupin domain-containing protein</fullName>
    </recommendedName>
</protein>
<dbReference type="Gene3D" id="2.60.120.10">
    <property type="entry name" value="Jelly Rolls"/>
    <property type="match status" value="1"/>
</dbReference>
<gene>
    <name evidence="3" type="ORF">CJO09_07920</name>
</gene>
<dbReference type="SUPFAM" id="SSF51182">
    <property type="entry name" value="RmlC-like cupins"/>
    <property type="match status" value="2"/>
</dbReference>
<evidence type="ECO:0000313" key="3">
    <source>
        <dbReference type="EMBL" id="RII83508.1"/>
    </source>
</evidence>
<sequence length="245" mass="27024">MQINADFSEPACVLPDEYEWRSSPQPGVERVMLDRIGEEKARATSIVRYAPESYFPTHSHPGGEEILVLSGTFSERNLTQDDSCKPKNGLSPEDHRNSEDTYHYSAGWYLRSPPGSSHRPFSGEGAVIFVKLWQMGADETQMVRLNTNDPANWVSEPQRVYCQLYIGSRENVQLTRLHAGASLFTKAIEGAEILVLEGGLNDASTFYPAGAWVRLPAGRYPSIVAGETGAKCYVKTGRLGGPNAQ</sequence>
<accession>A0ABX9MXE6</accession>
<name>A0ABX9MXE6_9BURK</name>
<feature type="region of interest" description="Disordered" evidence="1">
    <location>
        <begin position="78"/>
        <end position="98"/>
    </location>
</feature>
<dbReference type="Pfam" id="PF12973">
    <property type="entry name" value="Cupin_7"/>
    <property type="match status" value="1"/>
</dbReference>
<feature type="domain" description="ChrR-like cupin" evidence="2">
    <location>
        <begin position="11"/>
        <end position="76"/>
    </location>
</feature>
<dbReference type="CDD" id="cd20303">
    <property type="entry name" value="cupin_ChrR_1"/>
    <property type="match status" value="1"/>
</dbReference>
<evidence type="ECO:0000256" key="1">
    <source>
        <dbReference type="SAM" id="MobiDB-lite"/>
    </source>
</evidence>
<organism evidence="3 4">
    <name type="scientific">Neopusillimonas maritima</name>
    <dbReference type="NCBI Taxonomy" id="2026239"/>
    <lineage>
        <taxon>Bacteria</taxon>
        <taxon>Pseudomonadati</taxon>
        <taxon>Pseudomonadota</taxon>
        <taxon>Betaproteobacteria</taxon>
        <taxon>Burkholderiales</taxon>
        <taxon>Alcaligenaceae</taxon>
        <taxon>Neopusillimonas</taxon>
    </lineage>
</organism>
<evidence type="ECO:0000259" key="2">
    <source>
        <dbReference type="Pfam" id="PF12973"/>
    </source>
</evidence>
<reference evidence="3 4" key="1">
    <citation type="submission" date="2017-08" db="EMBL/GenBank/DDBJ databases">
        <title>Pusillimonas indicus sp. nov., a member of the family Alcaligenaceae isolated from surface seawater.</title>
        <authorList>
            <person name="Li J."/>
        </authorList>
    </citation>
    <scope>NUCLEOTIDE SEQUENCE [LARGE SCALE GENOMIC DNA]</scope>
    <source>
        <strain evidence="3 4">17-4A</strain>
    </source>
</reference>
<dbReference type="InterPro" id="IPR014710">
    <property type="entry name" value="RmlC-like_jellyroll"/>
</dbReference>
<dbReference type="Proteomes" id="UP000266483">
    <property type="component" value="Unassembled WGS sequence"/>
</dbReference>